<evidence type="ECO:0000259" key="11">
    <source>
        <dbReference type="PROSITE" id="PS50237"/>
    </source>
</evidence>
<accession>A0AAF3FPR9</accession>
<dbReference type="PANTHER" id="PTHR45700">
    <property type="entry name" value="UBIQUITIN-PROTEIN LIGASE E3C"/>
    <property type="match status" value="1"/>
</dbReference>
<dbReference type="PROSITE" id="PS50237">
    <property type="entry name" value="HECT"/>
    <property type="match status" value="1"/>
</dbReference>
<feature type="domain" description="HECT" evidence="11">
    <location>
        <begin position="549"/>
        <end position="913"/>
    </location>
</feature>
<dbReference type="FunFam" id="3.30.2160.10:FF:000002">
    <property type="entry name" value="Putative Ubiquitin-protein ligase E3C"/>
    <property type="match status" value="1"/>
</dbReference>
<dbReference type="PANTHER" id="PTHR45700:SF3">
    <property type="entry name" value="UBIQUITIN-PROTEIN LIGASE E3B"/>
    <property type="match status" value="1"/>
</dbReference>
<dbReference type="EC" id="2.3.2.26" evidence="3"/>
<dbReference type="Proteomes" id="UP000887575">
    <property type="component" value="Unassembled WGS sequence"/>
</dbReference>
<dbReference type="Gene3D" id="3.90.1750.10">
    <property type="entry name" value="Hect, E3 ligase catalytic domains"/>
    <property type="match status" value="1"/>
</dbReference>
<sequence>MMRQIPLALESIKGGKVSEVKCWQAMVHWIIVFSSSSSWFLVKGNAPIQQILNNLCSKMVTPLTEPENYRRLADSLFLAVNESRPLISNETLNALFSIVYKPIKATTSNDPLMSIFVFKILTAPGLLGHLSKASLDLVAQSNQLCTVLEVIRKEESSVRSLHPIRALNLIGNLCHLGHMNYLLLVEDLLDWTWTLNSLMGICSSAIVGKLEKCSRTHWHPVFGNYKVRLDSGNEGSLSHVTKQLHYLWGRHLTNCLFGKVLPSVDSSSDSKSFKAEATEIGHSIQKLWKKLGGMGLSESSAVSLNDPLSMTTLVCQLYMNALNTFTNLKSEILSGLCREDALLGQLWSYLRQWGGSSSLSGSNGPLATSLSFFASDPTTPHLNPLHLFCDATALTISILDEEEMYEKGTPFSQPQLAAIARLTNLFCFRAVWNGLLINKNGLPLFESVHNLNSLLYARDSRRSFTNDSKFWIAPDAKSSTLISEFERKTERGIFLMRRMSHLISLKERMVLFRKIVLLDKGSRSQPATLVTVCRSRLVEDGYRQLSMLSPNALRHTIRVKFVNQQGLDEAGIDQDGVFKEFLELTLKQVFDPALNLFKSSSTGHLYPSSTSSINEEHLALFTFVGRLLAKAVYEGIVVDVQLAPVLLATVLGSGHLSSFDELANFDPELYKNLTYVKRYTDSADVSDLALTFSIDEDFLGKVNTVDLVPGGRALPVTNENKISYIHKMAKYRVYTQTRHQQKAFVDGFQSVLNPEWLFLFAPHELQHLISGTTTDIDLQDLRKHVQYYGGFHSNHRLIKWLWQILESDFSAEERRLFLKFVTSCSRGPLLGFAYLEPPFSIRCVEVSDDLDQGDTLASVVRGFLAIKRKEAPSRLPTASTCFNLLKLPNYSKKSTLLQKLRYAIHSETGFELS</sequence>
<dbReference type="GO" id="GO:0061630">
    <property type="term" value="F:ubiquitin protein ligase activity"/>
    <property type="evidence" value="ECO:0007669"/>
    <property type="project" value="UniProtKB-EC"/>
</dbReference>
<comment type="subcellular location">
    <subcellularLocation>
        <location evidence="7">Postsynaptic density</location>
    </subcellularLocation>
</comment>
<dbReference type="SUPFAM" id="SSF56204">
    <property type="entry name" value="Hect, E3 ligase catalytic domain"/>
    <property type="match status" value="1"/>
</dbReference>
<dbReference type="SMART" id="SM00119">
    <property type="entry name" value="HECTc"/>
    <property type="match status" value="1"/>
</dbReference>
<feature type="active site" description="Glycyl thioester intermediate" evidence="10">
    <location>
        <position position="881"/>
    </location>
</feature>
<evidence type="ECO:0000313" key="13">
    <source>
        <dbReference type="WBParaSite" id="MBELARI_LOCUS9197"/>
    </source>
</evidence>
<dbReference type="GO" id="GO:0006511">
    <property type="term" value="P:ubiquitin-dependent protein catabolic process"/>
    <property type="evidence" value="ECO:0007669"/>
    <property type="project" value="TreeGrafter"/>
</dbReference>
<dbReference type="Pfam" id="PF00632">
    <property type="entry name" value="HECT"/>
    <property type="match status" value="1"/>
</dbReference>
<evidence type="ECO:0000256" key="10">
    <source>
        <dbReference type="PROSITE-ProRule" id="PRU00104"/>
    </source>
</evidence>
<dbReference type="WBParaSite" id="MBELARI_LOCUS9197">
    <property type="protein sequence ID" value="MBELARI_LOCUS9197"/>
    <property type="gene ID" value="MBELARI_LOCUS9197"/>
</dbReference>
<name>A0AAF3FPR9_9BILA</name>
<evidence type="ECO:0000256" key="6">
    <source>
        <dbReference type="ARBA" id="ARBA00023018"/>
    </source>
</evidence>
<dbReference type="Gene3D" id="3.30.2410.10">
    <property type="entry name" value="Hect, E3 ligase catalytic domain"/>
    <property type="match status" value="1"/>
</dbReference>
<organism evidence="12 13">
    <name type="scientific">Mesorhabditis belari</name>
    <dbReference type="NCBI Taxonomy" id="2138241"/>
    <lineage>
        <taxon>Eukaryota</taxon>
        <taxon>Metazoa</taxon>
        <taxon>Ecdysozoa</taxon>
        <taxon>Nematoda</taxon>
        <taxon>Chromadorea</taxon>
        <taxon>Rhabditida</taxon>
        <taxon>Rhabditina</taxon>
        <taxon>Rhabditomorpha</taxon>
        <taxon>Rhabditoidea</taxon>
        <taxon>Rhabditidae</taxon>
        <taxon>Mesorhabditinae</taxon>
        <taxon>Mesorhabditis</taxon>
    </lineage>
</organism>
<dbReference type="InterPro" id="IPR000569">
    <property type="entry name" value="HECT_dom"/>
</dbReference>
<keyword evidence="12" id="KW-1185">Reference proteome</keyword>
<dbReference type="InterPro" id="IPR044611">
    <property type="entry name" value="E3A/B/C-like"/>
</dbReference>
<dbReference type="CDD" id="cd00078">
    <property type="entry name" value="HECTc"/>
    <property type="match status" value="1"/>
</dbReference>
<evidence type="ECO:0000313" key="12">
    <source>
        <dbReference type="Proteomes" id="UP000887575"/>
    </source>
</evidence>
<dbReference type="InterPro" id="IPR035983">
    <property type="entry name" value="Hect_E3_ubiquitin_ligase"/>
</dbReference>
<keyword evidence="4" id="KW-0808">Transferase</keyword>
<protein>
    <recommendedName>
        <fullName evidence="8">Ubiquitin-protein ligase E3B</fullName>
        <ecNumber evidence="3">2.3.2.26</ecNumber>
    </recommendedName>
    <alternativeName>
        <fullName evidence="9">HECT-type ubiquitin transferase E3B</fullName>
    </alternativeName>
</protein>
<keyword evidence="5 10" id="KW-0833">Ubl conjugation pathway</keyword>
<dbReference type="GO" id="GO:0014069">
    <property type="term" value="C:postsynaptic density"/>
    <property type="evidence" value="ECO:0007669"/>
    <property type="project" value="UniProtKB-SubCell"/>
</dbReference>
<dbReference type="Gene3D" id="3.30.2160.10">
    <property type="entry name" value="Hect, E3 ligase catalytic domain"/>
    <property type="match status" value="1"/>
</dbReference>
<evidence type="ECO:0000256" key="1">
    <source>
        <dbReference type="ARBA" id="ARBA00000885"/>
    </source>
</evidence>
<evidence type="ECO:0000256" key="9">
    <source>
        <dbReference type="ARBA" id="ARBA00077267"/>
    </source>
</evidence>
<evidence type="ECO:0000256" key="7">
    <source>
        <dbReference type="ARBA" id="ARBA00034105"/>
    </source>
</evidence>
<reference evidence="13" key="1">
    <citation type="submission" date="2024-02" db="UniProtKB">
        <authorList>
            <consortium name="WormBaseParasite"/>
        </authorList>
    </citation>
    <scope>IDENTIFICATION</scope>
</reference>
<evidence type="ECO:0000256" key="5">
    <source>
        <dbReference type="ARBA" id="ARBA00022786"/>
    </source>
</evidence>
<proteinExistence type="predicted"/>
<dbReference type="AlphaFoldDB" id="A0AAF3FPR9"/>
<evidence type="ECO:0000256" key="2">
    <source>
        <dbReference type="ARBA" id="ARBA00004906"/>
    </source>
</evidence>
<dbReference type="GO" id="GO:0000209">
    <property type="term" value="P:protein polyubiquitination"/>
    <property type="evidence" value="ECO:0007669"/>
    <property type="project" value="InterPro"/>
</dbReference>
<dbReference type="FunFam" id="3.30.2410.10:FF:000012">
    <property type="entry name" value="Ubiquitin-protein ligase E3B"/>
    <property type="match status" value="1"/>
</dbReference>
<comment type="catalytic activity">
    <reaction evidence="1">
        <text>S-ubiquitinyl-[E2 ubiquitin-conjugating enzyme]-L-cysteine + [acceptor protein]-L-lysine = [E2 ubiquitin-conjugating enzyme]-L-cysteine + N(6)-ubiquitinyl-[acceptor protein]-L-lysine.</text>
        <dbReference type="EC" id="2.3.2.26"/>
    </reaction>
</comment>
<keyword evidence="6" id="KW-0770">Synapse</keyword>
<evidence type="ECO:0000256" key="3">
    <source>
        <dbReference type="ARBA" id="ARBA00012485"/>
    </source>
</evidence>
<evidence type="ECO:0000256" key="4">
    <source>
        <dbReference type="ARBA" id="ARBA00022679"/>
    </source>
</evidence>
<evidence type="ECO:0000256" key="8">
    <source>
        <dbReference type="ARBA" id="ARBA00067505"/>
    </source>
</evidence>
<comment type="pathway">
    <text evidence="2">Protein modification; protein ubiquitination.</text>
</comment>